<keyword evidence="1" id="KW-1133">Transmembrane helix</keyword>
<evidence type="ECO:0000313" key="2">
    <source>
        <dbReference type="Proteomes" id="UP000694846"/>
    </source>
</evidence>
<evidence type="ECO:0000313" key="4">
    <source>
        <dbReference type="RefSeq" id="XP_025410046.1"/>
    </source>
</evidence>
<keyword evidence="1" id="KW-0472">Membrane</keyword>
<dbReference type="GeneID" id="112683301"/>
<dbReference type="Proteomes" id="UP000694846">
    <property type="component" value="Unplaced"/>
</dbReference>
<evidence type="ECO:0000313" key="3">
    <source>
        <dbReference type="RefSeq" id="XP_025410044.1"/>
    </source>
</evidence>
<evidence type="ECO:0000256" key="1">
    <source>
        <dbReference type="SAM" id="Phobius"/>
    </source>
</evidence>
<name>A0A8B8FHQ4_9HEMI</name>
<protein>
    <submittedName>
        <fullName evidence="3 4">Uncharacterized protein LOC112683301 isoform X1</fullName>
    </submittedName>
</protein>
<sequence>MKPIMIRDWAMNSFNTDNSLSDINNSLLEVHLQKNTSAITNEHDWQNELNTELFQGYSPALLTFASVCCIIYMMVGVPGNLITIIALFRCKKSDYRIVQLGR</sequence>
<feature type="transmembrane region" description="Helical" evidence="1">
    <location>
        <begin position="60"/>
        <end position="88"/>
    </location>
</feature>
<dbReference type="AlphaFoldDB" id="A0A8B8FHQ4"/>
<reference evidence="3 4" key="1">
    <citation type="submission" date="2025-04" db="UniProtKB">
        <authorList>
            <consortium name="RefSeq"/>
        </authorList>
    </citation>
    <scope>IDENTIFICATION</scope>
    <source>
        <tissue evidence="3 4">Whole body</tissue>
    </source>
</reference>
<proteinExistence type="predicted"/>
<dbReference type="RefSeq" id="XP_025410044.1">
    <property type="nucleotide sequence ID" value="XM_025554259.1"/>
</dbReference>
<gene>
    <name evidence="3 4 5" type="primary">LOC112683301</name>
</gene>
<dbReference type="OrthoDB" id="10044919at2759"/>
<accession>A0A8B8FHQ4</accession>
<dbReference type="RefSeq" id="XP_025410047.1">
    <property type="nucleotide sequence ID" value="XM_025554262.1"/>
</dbReference>
<keyword evidence="2" id="KW-1185">Reference proteome</keyword>
<evidence type="ECO:0000313" key="5">
    <source>
        <dbReference type="RefSeq" id="XP_025410047.1"/>
    </source>
</evidence>
<dbReference type="RefSeq" id="XP_025410046.1">
    <property type="nucleotide sequence ID" value="XM_025554261.1"/>
</dbReference>
<keyword evidence="1" id="KW-0812">Transmembrane</keyword>
<organism evidence="2 4">
    <name type="scientific">Sipha flava</name>
    <name type="common">yellow sugarcane aphid</name>
    <dbReference type="NCBI Taxonomy" id="143950"/>
    <lineage>
        <taxon>Eukaryota</taxon>
        <taxon>Metazoa</taxon>
        <taxon>Ecdysozoa</taxon>
        <taxon>Arthropoda</taxon>
        <taxon>Hexapoda</taxon>
        <taxon>Insecta</taxon>
        <taxon>Pterygota</taxon>
        <taxon>Neoptera</taxon>
        <taxon>Paraneoptera</taxon>
        <taxon>Hemiptera</taxon>
        <taxon>Sternorrhyncha</taxon>
        <taxon>Aphidomorpha</taxon>
        <taxon>Aphidoidea</taxon>
        <taxon>Aphididae</taxon>
        <taxon>Sipha</taxon>
    </lineage>
</organism>